<dbReference type="RefSeq" id="WP_244903449.1">
    <property type="nucleotide sequence ID" value="NZ_FXAZ01000005.1"/>
</dbReference>
<protein>
    <submittedName>
        <fullName evidence="2">Uncharacterized protein</fullName>
    </submittedName>
</protein>
<dbReference type="STRING" id="1852522.SAMN06295960_3445"/>
<feature type="compositionally biased region" description="Polar residues" evidence="1">
    <location>
        <begin position="333"/>
        <end position="342"/>
    </location>
</feature>
<feature type="compositionally biased region" description="Basic and acidic residues" evidence="1">
    <location>
        <begin position="319"/>
        <end position="329"/>
    </location>
</feature>
<evidence type="ECO:0000313" key="2">
    <source>
        <dbReference type="EMBL" id="SMG53107.1"/>
    </source>
</evidence>
<dbReference type="InterPro" id="IPR024562">
    <property type="entry name" value="YqhG"/>
</dbReference>
<evidence type="ECO:0000313" key="3">
    <source>
        <dbReference type="Proteomes" id="UP000193834"/>
    </source>
</evidence>
<dbReference type="Pfam" id="PF11079">
    <property type="entry name" value="YqhG"/>
    <property type="match status" value="2"/>
</dbReference>
<gene>
    <name evidence="2" type="ORF">SAMN06295960_3445</name>
</gene>
<feature type="region of interest" description="Disordered" evidence="1">
    <location>
        <begin position="85"/>
        <end position="105"/>
    </location>
</feature>
<reference evidence="2 3" key="1">
    <citation type="submission" date="2017-04" db="EMBL/GenBank/DDBJ databases">
        <authorList>
            <person name="Afonso C.L."/>
            <person name="Miller P.J."/>
            <person name="Scott M.A."/>
            <person name="Spackman E."/>
            <person name="Goraichik I."/>
            <person name="Dimitrov K.M."/>
            <person name="Suarez D.L."/>
            <person name="Swayne D.E."/>
        </authorList>
    </citation>
    <scope>NUCLEOTIDE SEQUENCE [LARGE SCALE GENOMIC DNA]</scope>
    <source>
        <strain evidence="2 3">11</strain>
    </source>
</reference>
<feature type="region of interest" description="Disordered" evidence="1">
    <location>
        <begin position="309"/>
        <end position="342"/>
    </location>
</feature>
<organism evidence="2 3">
    <name type="scientific">Paenibacillus aquistagni</name>
    <dbReference type="NCBI Taxonomy" id="1852522"/>
    <lineage>
        <taxon>Bacteria</taxon>
        <taxon>Bacillati</taxon>
        <taxon>Bacillota</taxon>
        <taxon>Bacilli</taxon>
        <taxon>Bacillales</taxon>
        <taxon>Paenibacillaceae</taxon>
        <taxon>Paenibacillus</taxon>
    </lineage>
</organism>
<name>A0A1X7LHU0_9BACL</name>
<keyword evidence="3" id="KW-1185">Reference proteome</keyword>
<dbReference type="AlphaFoldDB" id="A0A1X7LHU0"/>
<sequence length="377" mass="42804">MVMNTEQIEHFVMRYLESMECQVMEKTPVYVTVKLSEQADRALTNRPYYWGFVDRTGAEPETMRFTFVFDPAKLPPERGPVSYVTAPAGQPPASGGTNQPDGGQDSIMGRYFGVAPAFTGGGGGIGRIPRENVHYGSPRLESMMRAAAEQGRFIALFDQGYAEHRPISRGPKRSLAYEPWLMLNLKVEFACDLKREEIHSLGISLYNGAIQEEFMEQLQQRDMSPKLPNHVHTVPSRFTVDQGILLIEDHLNELLKDIDLTWAIEASERLEEELDLLDAYYIPLLKQEQEQEAARAAQEAAPAVVPTIINKPPSSLIPPEDKEQLKESEQEQTESSVPMSIQEQYNMRRKELEWQFEPRIEIHLINAALVHLPHEQS</sequence>
<dbReference type="EMBL" id="FXAZ01000005">
    <property type="protein sequence ID" value="SMG53107.1"/>
    <property type="molecule type" value="Genomic_DNA"/>
</dbReference>
<dbReference type="Proteomes" id="UP000193834">
    <property type="component" value="Unassembled WGS sequence"/>
</dbReference>
<accession>A0A1X7LHU0</accession>
<proteinExistence type="predicted"/>
<evidence type="ECO:0000256" key="1">
    <source>
        <dbReference type="SAM" id="MobiDB-lite"/>
    </source>
</evidence>